<evidence type="ECO:0000256" key="1">
    <source>
        <dbReference type="SAM" id="MobiDB-lite"/>
    </source>
</evidence>
<organism evidence="4 5">
    <name type="scientific">Roseibium aggregatum (strain ATCC 25650 / DSM 13394 / JCM 20685 / NBRC 16684 / NCIMB 2208 / IAM 12614 / B1)</name>
    <name type="common">Stappia aggregata</name>
    <dbReference type="NCBI Taxonomy" id="384765"/>
    <lineage>
        <taxon>Bacteria</taxon>
        <taxon>Pseudomonadati</taxon>
        <taxon>Pseudomonadota</taxon>
        <taxon>Alphaproteobacteria</taxon>
        <taxon>Hyphomicrobiales</taxon>
        <taxon>Stappiaceae</taxon>
        <taxon>Roseibium</taxon>
    </lineage>
</organism>
<dbReference type="NCBIfam" id="NF040876">
    <property type="entry name" value="RHE_PE00001_fam"/>
    <property type="match status" value="1"/>
</dbReference>
<protein>
    <submittedName>
        <fullName evidence="4">Uncharacterized protein</fullName>
    </submittedName>
</protein>
<dbReference type="InterPro" id="IPR011670">
    <property type="entry name" value="DUF1612"/>
</dbReference>
<sequence length="383" mass="42681">MGYDLRKLLKSLDWFVLAGTLDSASRALTRSDERLRRTPALEDGVRRRSHLFDTCASIALNGDLVHLEDLVLHDAGTDRRAPTHELTRAARLLSLRRRIDRQPPETILSRTGVLTLIGQQAEQTSHGDAMESDPEQGRGGGLSAMHELEDTEAEEALLAEIDAVLERSRHLADGTIPPRRITSPQATTAHLASISETPDRDGRLDTWLASLNEAEALDFPPVLTAALLLDAWHLLQPLDNWPELGRLLPAVFLKAHVTPSHLPILSAGLRKSPFRWRRKDPVQTRISGLLLGFEKAAQETLDQLDRLSIAQEQLARHCQSCRSHSRLPEFAQMFLSHPLVTIPMARQTLGVTAAAVDRMIRQLGPALPRELTGRDRYRAWGIL</sequence>
<dbReference type="eggNOG" id="ENOG502Z8JD">
    <property type="taxonomic scope" value="Bacteria"/>
</dbReference>
<evidence type="ECO:0000313" key="4">
    <source>
        <dbReference type="EMBL" id="EAV40975.1"/>
    </source>
</evidence>
<evidence type="ECO:0000313" key="5">
    <source>
        <dbReference type="Proteomes" id="UP000004848"/>
    </source>
</evidence>
<dbReference type="InterPro" id="IPR048017">
    <property type="entry name" value="Y4cF-like"/>
</dbReference>
<evidence type="ECO:0000259" key="2">
    <source>
        <dbReference type="Pfam" id="PF07756"/>
    </source>
</evidence>
<name>A0P1P9_ROSAI</name>
<feature type="domain" description="HTH DNA binding" evidence="3">
    <location>
        <begin position="327"/>
        <end position="383"/>
    </location>
</feature>
<dbReference type="RefSeq" id="WP_006939153.1">
    <property type="nucleotide sequence ID" value="NZ_AAUW01000024.1"/>
</dbReference>
<feature type="region of interest" description="Disordered" evidence="1">
    <location>
        <begin position="120"/>
        <end position="142"/>
    </location>
</feature>
<dbReference type="AlphaFoldDB" id="A0P1P9"/>
<comment type="caution">
    <text evidence="4">The sequence shown here is derived from an EMBL/GenBank/DDBJ whole genome shotgun (WGS) entry which is preliminary data.</text>
</comment>
<dbReference type="Proteomes" id="UP000004848">
    <property type="component" value="Unassembled WGS sequence"/>
</dbReference>
<dbReference type="Pfam" id="PF11972">
    <property type="entry name" value="HTH_13"/>
    <property type="match status" value="1"/>
</dbReference>
<evidence type="ECO:0000259" key="3">
    <source>
        <dbReference type="Pfam" id="PF11972"/>
    </source>
</evidence>
<gene>
    <name evidence="4" type="ORF">SIAM614_29636</name>
</gene>
<feature type="domain" description="DUF1612" evidence="2">
    <location>
        <begin position="199"/>
        <end position="318"/>
    </location>
</feature>
<dbReference type="EMBL" id="AAUW01000024">
    <property type="protein sequence ID" value="EAV40975.1"/>
    <property type="molecule type" value="Genomic_DNA"/>
</dbReference>
<reference evidence="4 5" key="1">
    <citation type="submission" date="2006-05" db="EMBL/GenBank/DDBJ databases">
        <authorList>
            <person name="King G."/>
            <person name="Ferriera S."/>
            <person name="Johnson J."/>
            <person name="Kravitz S."/>
            <person name="Beeson K."/>
            <person name="Sutton G."/>
            <person name="Rogers Y.-H."/>
            <person name="Friedman R."/>
            <person name="Frazier M."/>
            <person name="Venter J.C."/>
        </authorList>
    </citation>
    <scope>NUCLEOTIDE SEQUENCE [LARGE SCALE GENOMIC DNA]</scope>
    <source>
        <strain evidence="5">ATCC 25650 / DSM 13394 / JCM 20685 / NBRC 16684 / NCIMB 2208 / IAM 12614 / B1</strain>
    </source>
</reference>
<dbReference type="OrthoDB" id="8455637at2"/>
<dbReference type="GeneID" id="68849367"/>
<dbReference type="Pfam" id="PF07756">
    <property type="entry name" value="DUF1612"/>
    <property type="match status" value="1"/>
</dbReference>
<accession>A0P1P9</accession>
<dbReference type="InterPro" id="IPR021068">
    <property type="entry name" value="HTH_DNA-bd"/>
</dbReference>
<proteinExistence type="predicted"/>